<dbReference type="EMBL" id="FQZH01000002">
    <property type="protein sequence ID" value="SHJ17092.1"/>
    <property type="molecule type" value="Genomic_DNA"/>
</dbReference>
<keyword evidence="1" id="KW-0472">Membrane</keyword>
<gene>
    <name evidence="2" type="ORF">SAMN05444337_1427</name>
</gene>
<dbReference type="OrthoDB" id="9968566at2"/>
<sequence>MKTKKQSILILLIFITVFAGKTFFGKGIDSGIENWRFYVSLIGFLILLTTSIIFYKNLKKDSQ</sequence>
<name>A0A1M6H4P0_9FLAO</name>
<proteinExistence type="predicted"/>
<dbReference type="Proteomes" id="UP000184232">
    <property type="component" value="Unassembled WGS sequence"/>
</dbReference>
<evidence type="ECO:0000313" key="2">
    <source>
        <dbReference type="EMBL" id="SHJ17092.1"/>
    </source>
</evidence>
<evidence type="ECO:0000256" key="1">
    <source>
        <dbReference type="SAM" id="Phobius"/>
    </source>
</evidence>
<keyword evidence="3" id="KW-1185">Reference proteome</keyword>
<dbReference type="AlphaFoldDB" id="A0A1M6H4P0"/>
<evidence type="ECO:0000313" key="3">
    <source>
        <dbReference type="Proteomes" id="UP000184232"/>
    </source>
</evidence>
<organism evidence="2 3">
    <name type="scientific">Flavobacterium haoranii</name>
    <dbReference type="NCBI Taxonomy" id="683124"/>
    <lineage>
        <taxon>Bacteria</taxon>
        <taxon>Pseudomonadati</taxon>
        <taxon>Bacteroidota</taxon>
        <taxon>Flavobacteriia</taxon>
        <taxon>Flavobacteriales</taxon>
        <taxon>Flavobacteriaceae</taxon>
        <taxon>Flavobacterium</taxon>
    </lineage>
</organism>
<reference evidence="2 3" key="1">
    <citation type="submission" date="2016-11" db="EMBL/GenBank/DDBJ databases">
        <authorList>
            <person name="Jaros S."/>
            <person name="Januszkiewicz K."/>
            <person name="Wedrychowicz H."/>
        </authorList>
    </citation>
    <scope>NUCLEOTIDE SEQUENCE [LARGE SCALE GENOMIC DNA]</scope>
    <source>
        <strain evidence="2 3">DSM 22807</strain>
    </source>
</reference>
<dbReference type="RefSeq" id="WP_072783479.1">
    <property type="nucleotide sequence ID" value="NZ_CP045292.1"/>
</dbReference>
<accession>A0A1M6H4P0</accession>
<protein>
    <submittedName>
        <fullName evidence="2">Uncharacterized protein</fullName>
    </submittedName>
</protein>
<keyword evidence="1" id="KW-0812">Transmembrane</keyword>
<keyword evidence="1" id="KW-1133">Transmembrane helix</keyword>
<feature type="transmembrane region" description="Helical" evidence="1">
    <location>
        <begin position="35"/>
        <end position="55"/>
    </location>
</feature>